<dbReference type="PANTHER" id="PTHR42996:SF1">
    <property type="entry name" value="PHOSPHATE-BINDING PROTEIN PSTS"/>
    <property type="match status" value="1"/>
</dbReference>
<keyword evidence="8" id="KW-0472">Membrane</keyword>
<evidence type="ECO:0000256" key="4">
    <source>
        <dbReference type="ARBA" id="ARBA00021889"/>
    </source>
</evidence>
<dbReference type="InterPro" id="IPR024370">
    <property type="entry name" value="PBP_domain"/>
</dbReference>
<evidence type="ECO:0000256" key="6">
    <source>
        <dbReference type="ARBA" id="ARBA00022592"/>
    </source>
</evidence>
<evidence type="ECO:0000256" key="3">
    <source>
        <dbReference type="ARBA" id="ARBA00011529"/>
    </source>
</evidence>
<keyword evidence="8" id="KW-1133">Transmembrane helix</keyword>
<organism evidence="10 11">
    <name type="scientific">Microbulbifer epialgicus</name>
    <dbReference type="NCBI Taxonomy" id="393907"/>
    <lineage>
        <taxon>Bacteria</taxon>
        <taxon>Pseudomonadati</taxon>
        <taxon>Pseudomonadota</taxon>
        <taxon>Gammaproteobacteria</taxon>
        <taxon>Cellvibrionales</taxon>
        <taxon>Microbulbiferaceae</taxon>
        <taxon>Microbulbifer</taxon>
    </lineage>
</organism>
<keyword evidence="8" id="KW-0812">Transmembrane</keyword>
<dbReference type="SUPFAM" id="SSF53850">
    <property type="entry name" value="Periplasmic binding protein-like II"/>
    <property type="match status" value="1"/>
</dbReference>
<keyword evidence="6 7" id="KW-0592">Phosphate transport</keyword>
<dbReference type="Proteomes" id="UP001569428">
    <property type="component" value="Unassembled WGS sequence"/>
</dbReference>
<dbReference type="PANTHER" id="PTHR42996">
    <property type="entry name" value="PHOSPHATE-BINDING PROTEIN PSTS"/>
    <property type="match status" value="1"/>
</dbReference>
<evidence type="ECO:0000256" key="8">
    <source>
        <dbReference type="SAM" id="Phobius"/>
    </source>
</evidence>
<name>A0ABV4P0L6_9GAMM</name>
<gene>
    <name evidence="10" type="primary">pstS</name>
    <name evidence="10" type="ORF">ACCI49_11515</name>
</gene>
<feature type="transmembrane region" description="Helical" evidence="8">
    <location>
        <begin position="21"/>
        <end position="39"/>
    </location>
</feature>
<dbReference type="Pfam" id="PF12849">
    <property type="entry name" value="PBP_like_2"/>
    <property type="match status" value="1"/>
</dbReference>
<dbReference type="NCBIfam" id="TIGR00975">
    <property type="entry name" value="3a0107s03"/>
    <property type="match status" value="1"/>
</dbReference>
<comment type="caution">
    <text evidence="10">The sequence shown here is derived from an EMBL/GenBank/DDBJ whole genome shotgun (WGS) entry which is preliminary data.</text>
</comment>
<evidence type="ECO:0000256" key="7">
    <source>
        <dbReference type="PIRNR" id="PIRNR002756"/>
    </source>
</evidence>
<evidence type="ECO:0000259" key="9">
    <source>
        <dbReference type="Pfam" id="PF12849"/>
    </source>
</evidence>
<evidence type="ECO:0000313" key="10">
    <source>
        <dbReference type="EMBL" id="MFA0811547.1"/>
    </source>
</evidence>
<dbReference type="Gene3D" id="3.40.190.10">
    <property type="entry name" value="Periplasmic binding protein-like II"/>
    <property type="match status" value="2"/>
</dbReference>
<sequence>MSYRLSAVIQSRLAMLSMYTAALRLSITLMIAVVTGFLVSTTHIKAQTPDSTINLRGSGARFPHPVYVDWFRQFTHQDNDIFVHYGLSASTDGIRDFLGNTVDFAASDIAIETEKLEGLKGGAVVLPVTAIQLVLIFNLPGIETLKLSREAYAAIFMGKIQTWNHPSITASNPEKKLPSTRITVVTHTENSGASYLLSGHLSSINDDFRESIGMSQAPNWPRQPGFVRAAGSQGVAAKVRKIPGAIGYIDHCFAEVTNLPEALLENHAGNFVKADVQSGAAALAEVEFPDENLPGSNAPNLIAWIWDPKAGNAYPITSFSWLLLYAEQENKKAQALREMLSFILHSNSQARAGQLGLVPLPENIRQKVLGAVDFVQ</sequence>
<accession>A0ABV4P0L6</accession>
<protein>
    <recommendedName>
        <fullName evidence="4 7">Phosphate-binding protein PstS</fullName>
    </recommendedName>
</protein>
<evidence type="ECO:0000313" key="11">
    <source>
        <dbReference type="Proteomes" id="UP001569428"/>
    </source>
</evidence>
<feature type="domain" description="PBP" evidence="9">
    <location>
        <begin position="49"/>
        <end position="344"/>
    </location>
</feature>
<evidence type="ECO:0000256" key="1">
    <source>
        <dbReference type="ARBA" id="ARBA00002841"/>
    </source>
</evidence>
<dbReference type="InterPro" id="IPR050962">
    <property type="entry name" value="Phosphate-bind_PstS"/>
</dbReference>
<comment type="function">
    <text evidence="1 7">Part of the ABC transporter complex PstSACB involved in phosphate import.</text>
</comment>
<keyword evidence="5 7" id="KW-0813">Transport</keyword>
<evidence type="ECO:0000256" key="2">
    <source>
        <dbReference type="ARBA" id="ARBA00008725"/>
    </source>
</evidence>
<proteinExistence type="inferred from homology"/>
<comment type="subunit">
    <text evidence="3 7">The complex is composed of two ATP-binding proteins (PstB), two transmembrane proteins (PstC and PstA) and a solute-binding protein (PstS).</text>
</comment>
<evidence type="ECO:0000256" key="5">
    <source>
        <dbReference type="ARBA" id="ARBA00022448"/>
    </source>
</evidence>
<dbReference type="RefSeq" id="WP_371839110.1">
    <property type="nucleotide sequence ID" value="NZ_JBGMEK010000022.1"/>
</dbReference>
<comment type="similarity">
    <text evidence="2 7">Belongs to the PstS family.</text>
</comment>
<reference evidence="10 11" key="1">
    <citation type="submission" date="2024-08" db="EMBL/GenBank/DDBJ databases">
        <authorList>
            <person name="Ishaq N."/>
        </authorList>
    </citation>
    <scope>NUCLEOTIDE SEQUENCE [LARGE SCALE GENOMIC DNA]</scope>
    <source>
        <strain evidence="10 11">DSM 18651</strain>
    </source>
</reference>
<dbReference type="InterPro" id="IPR005673">
    <property type="entry name" value="ABC_phos-bd_PstS"/>
</dbReference>
<dbReference type="PIRSF" id="PIRSF002756">
    <property type="entry name" value="PstS"/>
    <property type="match status" value="1"/>
</dbReference>
<dbReference type="EMBL" id="JBGMEK010000022">
    <property type="protein sequence ID" value="MFA0811547.1"/>
    <property type="molecule type" value="Genomic_DNA"/>
</dbReference>
<dbReference type="CDD" id="cd13565">
    <property type="entry name" value="PBP2_PstS"/>
    <property type="match status" value="1"/>
</dbReference>
<keyword evidence="11" id="KW-1185">Reference proteome</keyword>